<gene>
    <name evidence="3" type="ORF">GCM10022383_05030</name>
</gene>
<evidence type="ECO:0000256" key="1">
    <source>
        <dbReference type="SAM" id="Phobius"/>
    </source>
</evidence>
<feature type="transmembrane region" description="Helical" evidence="1">
    <location>
        <begin position="15"/>
        <end position="34"/>
    </location>
</feature>
<proteinExistence type="predicted"/>
<dbReference type="InterPro" id="IPR002823">
    <property type="entry name" value="DUF112_TM"/>
</dbReference>
<evidence type="ECO:0000259" key="2">
    <source>
        <dbReference type="Pfam" id="PF01970"/>
    </source>
</evidence>
<keyword evidence="1" id="KW-1133">Transmembrane helix</keyword>
<feature type="transmembrane region" description="Helical" evidence="1">
    <location>
        <begin position="263"/>
        <end position="286"/>
    </location>
</feature>
<feature type="transmembrane region" description="Helical" evidence="1">
    <location>
        <begin position="164"/>
        <end position="183"/>
    </location>
</feature>
<dbReference type="Proteomes" id="UP001501591">
    <property type="component" value="Unassembled WGS sequence"/>
</dbReference>
<dbReference type="PANTHER" id="PTHR35342">
    <property type="entry name" value="TRICARBOXYLIC TRANSPORT PROTEIN"/>
    <property type="match status" value="1"/>
</dbReference>
<evidence type="ECO:0000313" key="4">
    <source>
        <dbReference type="Proteomes" id="UP001501591"/>
    </source>
</evidence>
<name>A0ABP7MS52_9MICO</name>
<feature type="transmembrane region" description="Helical" evidence="1">
    <location>
        <begin position="466"/>
        <end position="490"/>
    </location>
</feature>
<feature type="transmembrane region" description="Helical" evidence="1">
    <location>
        <begin position="390"/>
        <end position="410"/>
    </location>
</feature>
<sequence length="515" mass="52591">MFLDGLELLLSPMGLLWLIVGLLLGFVVGVLPGLSTSNTAALLLPFSVVLPTEQGLILIMSIYAGSAFAGSVPAILVNVPGEAGSAVTALDGYQMAKQGKAGVAIGIARTASTLGGVVSGSLVLLVIAPLGSLALRFGAREMFIVVLLGIVVVSTLVGKDLVKGLLSGVAGLVLATVGGSPLSGQSRFTFGNLQLLDGIQFVPALIGLFAISEMLLLIGSAKPAGSSKGPAGESSLRKDLRDAITGTKVTFRHSGSVAQATGVGIILGIIPGIGTGVSNFISYGIAKRASKHPEKFGTGIPQGVIASEACDNAVGAATLVPTLALGVPGSATMAVVLAQFYIQGIQPGPKVLVDHGPQAMAAVLAVIAASILILPIGIIATAPLVQITRIPVKILVPVVIVLALTASVSYRGSLFDLGVAIAFGLIGYLMRLHGYPVIPLILGLILGPLLEEHLSRALKLANGHLLYFFSSPTAIVLWSILLAVVAYLVVSSIRQRRRLTPDASLSADADAEAMR</sequence>
<evidence type="ECO:0000313" key="3">
    <source>
        <dbReference type="EMBL" id="GAA3929233.1"/>
    </source>
</evidence>
<keyword evidence="4" id="KW-1185">Reference proteome</keyword>
<feature type="transmembrane region" description="Helical" evidence="1">
    <location>
        <begin position="359"/>
        <end position="384"/>
    </location>
</feature>
<dbReference type="EMBL" id="BAABCP010000001">
    <property type="protein sequence ID" value="GAA3929233.1"/>
    <property type="molecule type" value="Genomic_DNA"/>
</dbReference>
<feature type="domain" description="DUF112" evidence="2">
    <location>
        <begin position="15"/>
        <end position="442"/>
    </location>
</feature>
<dbReference type="PANTHER" id="PTHR35342:SF5">
    <property type="entry name" value="TRICARBOXYLIC TRANSPORT PROTEIN"/>
    <property type="match status" value="1"/>
</dbReference>
<comment type="caution">
    <text evidence="3">The sequence shown here is derived from an EMBL/GenBank/DDBJ whole genome shotgun (WGS) entry which is preliminary data.</text>
</comment>
<protein>
    <submittedName>
        <fullName evidence="3">Tripartite tricarboxylate transporter permease</fullName>
    </submittedName>
</protein>
<accession>A0ABP7MS52</accession>
<reference evidence="4" key="1">
    <citation type="journal article" date="2019" name="Int. J. Syst. Evol. Microbiol.">
        <title>The Global Catalogue of Microorganisms (GCM) 10K type strain sequencing project: providing services to taxonomists for standard genome sequencing and annotation.</title>
        <authorList>
            <consortium name="The Broad Institute Genomics Platform"/>
            <consortium name="The Broad Institute Genome Sequencing Center for Infectious Disease"/>
            <person name="Wu L."/>
            <person name="Ma J."/>
        </authorList>
    </citation>
    <scope>NUCLEOTIDE SEQUENCE [LARGE SCALE GENOMIC DNA]</scope>
    <source>
        <strain evidence="4">JCM 17024</strain>
    </source>
</reference>
<keyword evidence="1" id="KW-0812">Transmembrane</keyword>
<feature type="transmembrane region" description="Helical" evidence="1">
    <location>
        <begin position="114"/>
        <end position="135"/>
    </location>
</feature>
<dbReference type="Pfam" id="PF01970">
    <property type="entry name" value="TctA"/>
    <property type="match status" value="1"/>
</dbReference>
<feature type="transmembrane region" description="Helical" evidence="1">
    <location>
        <begin position="195"/>
        <end position="218"/>
    </location>
</feature>
<feature type="transmembrane region" description="Helical" evidence="1">
    <location>
        <begin position="142"/>
        <end position="158"/>
    </location>
</feature>
<feature type="transmembrane region" description="Helical" evidence="1">
    <location>
        <begin position="55"/>
        <end position="76"/>
    </location>
</feature>
<keyword evidence="1" id="KW-0472">Membrane</keyword>
<feature type="transmembrane region" description="Helical" evidence="1">
    <location>
        <begin position="417"/>
        <end position="446"/>
    </location>
</feature>
<organism evidence="3 4">
    <name type="scientific">Microbacterium soli</name>
    <dbReference type="NCBI Taxonomy" id="446075"/>
    <lineage>
        <taxon>Bacteria</taxon>
        <taxon>Bacillati</taxon>
        <taxon>Actinomycetota</taxon>
        <taxon>Actinomycetes</taxon>
        <taxon>Micrococcales</taxon>
        <taxon>Microbacteriaceae</taxon>
        <taxon>Microbacterium</taxon>
    </lineage>
</organism>